<keyword evidence="1 2" id="KW-0732">Signal</keyword>
<dbReference type="RefSeq" id="WP_166236680.1">
    <property type="nucleotide sequence ID" value="NZ_JAAJBV010000005.1"/>
</dbReference>
<evidence type="ECO:0000313" key="4">
    <source>
        <dbReference type="EMBL" id="NHM04638.1"/>
    </source>
</evidence>
<evidence type="ECO:0000259" key="3">
    <source>
        <dbReference type="Pfam" id="PF18962"/>
    </source>
</evidence>
<organism evidence="4 5">
    <name type="scientific">Flavobacterium celericrescens</name>
    <dbReference type="NCBI Taxonomy" id="2709780"/>
    <lineage>
        <taxon>Bacteria</taxon>
        <taxon>Pseudomonadati</taxon>
        <taxon>Bacteroidota</taxon>
        <taxon>Flavobacteriia</taxon>
        <taxon>Flavobacteriales</taxon>
        <taxon>Flavobacteriaceae</taxon>
        <taxon>Flavobacterium</taxon>
    </lineage>
</organism>
<gene>
    <name evidence="4" type="ORF">G4L40_07965</name>
</gene>
<evidence type="ECO:0000313" key="5">
    <source>
        <dbReference type="Proteomes" id="UP000761423"/>
    </source>
</evidence>
<reference evidence="4 5" key="1">
    <citation type="submission" date="2020-02" db="EMBL/GenBank/DDBJ databases">
        <authorList>
            <person name="Chen W.-M."/>
        </authorList>
    </citation>
    <scope>NUCLEOTIDE SEQUENCE [LARGE SCALE GENOMIC DNA]</scope>
    <source>
        <strain evidence="4 5">TWA-26</strain>
    </source>
</reference>
<dbReference type="InterPro" id="IPR045266">
    <property type="entry name" value="DOH_DOMON"/>
</dbReference>
<comment type="caution">
    <text evidence="4">The sequence shown here is derived from an EMBL/GenBank/DDBJ whole genome shotgun (WGS) entry which is preliminary data.</text>
</comment>
<dbReference type="EMBL" id="JAAJBV010000005">
    <property type="protein sequence ID" value="NHM04638.1"/>
    <property type="molecule type" value="Genomic_DNA"/>
</dbReference>
<accession>A0ABX0IBS3</accession>
<keyword evidence="5" id="KW-1185">Reference proteome</keyword>
<dbReference type="Pfam" id="PF18962">
    <property type="entry name" value="Por_Secre_tail"/>
    <property type="match status" value="1"/>
</dbReference>
<feature type="domain" description="Secretion system C-terminal sorting" evidence="3">
    <location>
        <begin position="186"/>
        <end position="257"/>
    </location>
</feature>
<dbReference type="NCBIfam" id="TIGR04183">
    <property type="entry name" value="Por_Secre_tail"/>
    <property type="match status" value="1"/>
</dbReference>
<dbReference type="InterPro" id="IPR026444">
    <property type="entry name" value="Secre_tail"/>
</dbReference>
<name>A0ABX0IBS3_9FLAO</name>
<evidence type="ECO:0000256" key="2">
    <source>
        <dbReference type="SAM" id="SignalP"/>
    </source>
</evidence>
<dbReference type="CDD" id="cd09631">
    <property type="entry name" value="DOMON_DOH"/>
    <property type="match status" value="1"/>
</dbReference>
<proteinExistence type="predicted"/>
<feature type="signal peptide" evidence="2">
    <location>
        <begin position="1"/>
        <end position="18"/>
    </location>
</feature>
<sequence>MKNKITLLLVLIAAFANAQQKSTGLVTLSTNMSATLLLDSGTSLATLTLTGPNDRWFALQFGSFAGGMESGADLVYWNNVTLVDARHNGVGVTPTNDATNNWTVTSNLNNTPSAGLRTIVATRAFNTGDVNDFTFVFANTSIDLAWARSGSASYSLANHGGTNRGVLLDRTFTLGTESFSLKDSQLYPNPNDGDFTITTKTFLTKVNVYTITGAFVKTIEVEENSENVEVNISGLESGVYLLELQNDIEKFWKKVIVN</sequence>
<feature type="chain" id="PRO_5045185019" evidence="2">
    <location>
        <begin position="19"/>
        <end position="258"/>
    </location>
</feature>
<dbReference type="Proteomes" id="UP000761423">
    <property type="component" value="Unassembled WGS sequence"/>
</dbReference>
<evidence type="ECO:0000256" key="1">
    <source>
        <dbReference type="ARBA" id="ARBA00022729"/>
    </source>
</evidence>
<protein>
    <submittedName>
        <fullName evidence="4">T9SS type A sorting domain-containing protein</fullName>
    </submittedName>
</protein>